<comment type="caution">
    <text evidence="2">The sequence shown here is derived from an EMBL/GenBank/DDBJ whole genome shotgun (WGS) entry which is preliminary data.</text>
</comment>
<keyword evidence="1" id="KW-0175">Coiled coil</keyword>
<dbReference type="PANTHER" id="PTHR33488:SF2">
    <property type="entry name" value="EARLY ENDOSOME ANTIGEN 1-LIKE"/>
    <property type="match status" value="1"/>
</dbReference>
<dbReference type="AlphaFoldDB" id="A0AA43TV10"/>
<evidence type="ECO:0000313" key="3">
    <source>
        <dbReference type="Proteomes" id="UP001161017"/>
    </source>
</evidence>
<accession>A0AA43TV10</accession>
<dbReference type="PANTHER" id="PTHR33488">
    <property type="entry name" value="ZGC:162509"/>
    <property type="match status" value="1"/>
</dbReference>
<keyword evidence="3" id="KW-1185">Reference proteome</keyword>
<dbReference type="Proteomes" id="UP001161017">
    <property type="component" value="Unassembled WGS sequence"/>
</dbReference>
<dbReference type="EMBL" id="JAPUFD010000008">
    <property type="protein sequence ID" value="MDI1489093.1"/>
    <property type="molecule type" value="Genomic_DNA"/>
</dbReference>
<evidence type="ECO:0000313" key="2">
    <source>
        <dbReference type="EMBL" id="MDI1489093.1"/>
    </source>
</evidence>
<protein>
    <submittedName>
        <fullName evidence="2">Uncharacterized protein</fullName>
    </submittedName>
</protein>
<name>A0AA43TV10_9LECA</name>
<sequence length="220" mass="23383">MATDALAEVSQMNQKALKESNGTQANAFVSEMKASALFQFDWGELLSAAPTALALTGSCWVAAASEAADAIKMGNSVPIGGFKLPPCTKGERELENFKDALDDLADNARRAAVLATETREGFSKWGKMVGELHAATEHQQGHTSAERNETKAAENVAKIEQTFAVDAVAASKENVTHVTEQLKKAEKRLDTALDKVPGPWATVAQGAVTGFVRLFGDPHA</sequence>
<feature type="coiled-coil region" evidence="1">
    <location>
        <begin position="168"/>
        <end position="195"/>
    </location>
</feature>
<evidence type="ECO:0000256" key="1">
    <source>
        <dbReference type="SAM" id="Coils"/>
    </source>
</evidence>
<organism evidence="2 3">
    <name type="scientific">Ramalina farinacea</name>
    <dbReference type="NCBI Taxonomy" id="258253"/>
    <lineage>
        <taxon>Eukaryota</taxon>
        <taxon>Fungi</taxon>
        <taxon>Dikarya</taxon>
        <taxon>Ascomycota</taxon>
        <taxon>Pezizomycotina</taxon>
        <taxon>Lecanoromycetes</taxon>
        <taxon>OSLEUM clade</taxon>
        <taxon>Lecanoromycetidae</taxon>
        <taxon>Lecanorales</taxon>
        <taxon>Lecanorineae</taxon>
        <taxon>Ramalinaceae</taxon>
        <taxon>Ramalina</taxon>
    </lineage>
</organism>
<reference evidence="2" key="1">
    <citation type="journal article" date="2023" name="Genome Biol. Evol.">
        <title>First Whole Genome Sequence and Flow Cytometry Genome Size Data for the Lichen-Forming Fungus Ramalina farinacea (Ascomycota).</title>
        <authorList>
            <person name="Llewellyn T."/>
            <person name="Mian S."/>
            <person name="Hill R."/>
            <person name="Leitch I.J."/>
            <person name="Gaya E."/>
        </authorList>
    </citation>
    <scope>NUCLEOTIDE SEQUENCE</scope>
    <source>
        <strain evidence="2">LIQ254RAFAR</strain>
    </source>
</reference>
<proteinExistence type="predicted"/>
<gene>
    <name evidence="2" type="ORF">OHK93_008371</name>
</gene>